<name>A0ABM5V2Y0_9BURK</name>
<keyword evidence="2" id="KW-1185">Reference proteome</keyword>
<sequence>MPATFFRDKKDYRAAIAIVATTKCVADLYYFHKWKGLSMIDKSHSQHYLSCCKFRQIQE</sequence>
<evidence type="ECO:0000313" key="1">
    <source>
        <dbReference type="EMBL" id="AKZ63947.1"/>
    </source>
</evidence>
<proteinExistence type="predicted"/>
<dbReference type="Proteomes" id="UP000063429">
    <property type="component" value="Chromosome"/>
</dbReference>
<accession>A0ABM5V2Y0</accession>
<protein>
    <submittedName>
        <fullName evidence="1">Uncharacterized protein</fullName>
    </submittedName>
</protein>
<gene>
    <name evidence="1" type="ORF">F506_15905</name>
</gene>
<dbReference type="EMBL" id="CP011409">
    <property type="protein sequence ID" value="AKZ63947.1"/>
    <property type="molecule type" value="Genomic_DNA"/>
</dbReference>
<reference evidence="2" key="1">
    <citation type="journal article" date="2015" name="Genome Announc.">
        <title>Complete Genome Sequence of Herbaspirillum hiltneri N3 (DSM 17495), Isolated from Surface-Sterilized Wheat Roots.</title>
        <authorList>
            <person name="Guizelini D."/>
            <person name="Saizaki P.M."/>
            <person name="Coimbra N.A."/>
            <person name="Weiss V.A."/>
            <person name="Faoro H."/>
            <person name="Sfeir M.Z."/>
            <person name="Baura V.A."/>
            <person name="Monteiro R.A."/>
            <person name="Chubatsu L.S."/>
            <person name="Souza E.M."/>
            <person name="Cruz L.M."/>
            <person name="Pedrosa F.O."/>
            <person name="Raittz R.T."/>
            <person name="Marchaukoski J.N."/>
            <person name="Steffens M.B."/>
        </authorList>
    </citation>
    <scope>NUCLEOTIDE SEQUENCE [LARGE SCALE GENOMIC DNA]</scope>
    <source>
        <strain evidence="2">N3</strain>
    </source>
</reference>
<evidence type="ECO:0000313" key="2">
    <source>
        <dbReference type="Proteomes" id="UP000063429"/>
    </source>
</evidence>
<organism evidence="1 2">
    <name type="scientific">Herbaspirillum hiltneri N3</name>
    <dbReference type="NCBI Taxonomy" id="1262470"/>
    <lineage>
        <taxon>Bacteria</taxon>
        <taxon>Pseudomonadati</taxon>
        <taxon>Pseudomonadota</taxon>
        <taxon>Betaproteobacteria</taxon>
        <taxon>Burkholderiales</taxon>
        <taxon>Oxalobacteraceae</taxon>
        <taxon>Herbaspirillum</taxon>
    </lineage>
</organism>